<evidence type="ECO:0000313" key="2">
    <source>
        <dbReference type="EMBL" id="CAH2761794.1"/>
    </source>
</evidence>
<name>A0AAU9VGK4_9FIRM</name>
<protein>
    <recommendedName>
        <fullName evidence="6">Lipoprotein</fullName>
    </recommendedName>
</protein>
<dbReference type="EMBL" id="OW659477">
    <property type="protein sequence ID" value="CAH2761803.1"/>
    <property type="molecule type" value="Genomic_DNA"/>
</dbReference>
<organism evidence="3 5">
    <name type="scientific">Erysipelothrix amsterdamensis</name>
    <dbReference type="NCBI Taxonomy" id="2929157"/>
    <lineage>
        <taxon>Bacteria</taxon>
        <taxon>Bacillati</taxon>
        <taxon>Bacillota</taxon>
        <taxon>Erysipelotrichia</taxon>
        <taxon>Erysipelotrichales</taxon>
        <taxon>Erysipelotrichaceae</taxon>
        <taxon>Erysipelothrix</taxon>
    </lineage>
</organism>
<dbReference type="GeneID" id="41396112"/>
<dbReference type="EMBL" id="OW659496">
    <property type="protein sequence ID" value="CAH2761794.1"/>
    <property type="molecule type" value="Genomic_DNA"/>
</dbReference>
<dbReference type="PROSITE" id="PS51257">
    <property type="entry name" value="PROKAR_LIPOPROTEIN"/>
    <property type="match status" value="1"/>
</dbReference>
<evidence type="ECO:0000313" key="5">
    <source>
        <dbReference type="Proteomes" id="UP001154111"/>
    </source>
</evidence>
<evidence type="ECO:0008006" key="6">
    <source>
        <dbReference type="Google" id="ProtNLM"/>
    </source>
</evidence>
<evidence type="ECO:0000256" key="1">
    <source>
        <dbReference type="SAM" id="SignalP"/>
    </source>
</evidence>
<keyword evidence="1" id="KW-0732">Signal</keyword>
<sequence>MSLRKLMTALLLLLLVSGCTPAAINYDDLVKSALSRPMPEATNHNKKYYRYYLLPDVGIKQSTQISTLYEIDRKPIMLDLDVANIVAKRYTEITENNEGKEKGDQKEDSKIQFSSLIKEEAVSYRTTGTYVDGSDKEQHFIFSIVDLEKHKAVVLENGQVDMMAIVNDANMDMIVQSMFTTMRSITVNEDLVVQDFSKKDIITYHERYEEFFEHAIPESGAISDIIDKTAPKTE</sequence>
<feature type="signal peptide" evidence="1">
    <location>
        <begin position="1"/>
        <end position="22"/>
    </location>
</feature>
<feature type="chain" id="PRO_5043863417" description="Lipoprotein" evidence="1">
    <location>
        <begin position="23"/>
        <end position="234"/>
    </location>
</feature>
<dbReference type="AlphaFoldDB" id="A0AAU9VGK4"/>
<accession>A0AAU9VGK4</accession>
<dbReference type="Proteomes" id="UP001154111">
    <property type="component" value="Chromosome"/>
</dbReference>
<dbReference type="Proteomes" id="UP001154095">
    <property type="component" value="Chromosome"/>
</dbReference>
<keyword evidence="4" id="KW-1185">Reference proteome</keyword>
<evidence type="ECO:0000313" key="3">
    <source>
        <dbReference type="EMBL" id="CAH2761803.1"/>
    </source>
</evidence>
<dbReference type="RefSeq" id="WP_003773205.1">
    <property type="nucleotide sequence ID" value="NZ_OW659477.1"/>
</dbReference>
<evidence type="ECO:0000313" key="4">
    <source>
        <dbReference type="Proteomes" id="UP001154095"/>
    </source>
</evidence>
<proteinExistence type="predicted"/>
<reference evidence="3" key="1">
    <citation type="submission" date="2022-04" db="EMBL/GenBank/DDBJ databases">
        <authorList>
            <person name="Forde T."/>
        </authorList>
    </citation>
    <scope>NUCLEOTIDE SEQUENCE</scope>
    <source>
        <strain evidence="3">A18Y016a</strain>
        <strain evidence="2">A18Y020d</strain>
    </source>
</reference>
<gene>
    <name evidence="3" type="ORF">ERYAMS2_00889</name>
    <name evidence="2" type="ORF">ERYAMS_00595</name>
</gene>